<accession>A0ABQ5E2X8</accession>
<keyword evidence="3" id="KW-1185">Reference proteome</keyword>
<comment type="caution">
    <text evidence="2">The sequence shown here is derived from an EMBL/GenBank/DDBJ whole genome shotgun (WGS) entry which is preliminary data.</text>
</comment>
<organism evidence="2 3">
    <name type="scientific">Tanacetum coccineum</name>
    <dbReference type="NCBI Taxonomy" id="301880"/>
    <lineage>
        <taxon>Eukaryota</taxon>
        <taxon>Viridiplantae</taxon>
        <taxon>Streptophyta</taxon>
        <taxon>Embryophyta</taxon>
        <taxon>Tracheophyta</taxon>
        <taxon>Spermatophyta</taxon>
        <taxon>Magnoliopsida</taxon>
        <taxon>eudicotyledons</taxon>
        <taxon>Gunneridae</taxon>
        <taxon>Pentapetalae</taxon>
        <taxon>asterids</taxon>
        <taxon>campanulids</taxon>
        <taxon>Asterales</taxon>
        <taxon>Asteraceae</taxon>
        <taxon>Asteroideae</taxon>
        <taxon>Anthemideae</taxon>
        <taxon>Anthemidinae</taxon>
        <taxon>Tanacetum</taxon>
    </lineage>
</organism>
<name>A0ABQ5E2X8_9ASTR</name>
<dbReference type="Proteomes" id="UP001151760">
    <property type="component" value="Unassembled WGS sequence"/>
</dbReference>
<feature type="compositionally biased region" description="Basic and acidic residues" evidence="1">
    <location>
        <begin position="17"/>
        <end position="27"/>
    </location>
</feature>
<protein>
    <recommendedName>
        <fullName evidence="4">Retrotransposon gag domain-containing protein</fullName>
    </recommendedName>
</protein>
<sequence>MTIETEKNAVSGSMVIDENRGRDDVRQNPKKRGTSKDVVASLDKRVTGVETSMTELKTQVEGLEGLDSDFMSMREDFRMAPNTLSGDWKREIHDLRDLFMGKISKIREEFGEEVSTLHQTIEELQADVALCKRSLASGGGNPNHGPKLDVPKPSPFVGKREARAIDDFLWEMEQYLEGVNVVADAFKINMATRYLKDTAALWWRRRYEDIE</sequence>
<gene>
    <name evidence="2" type="ORF">Tco_0954169</name>
</gene>
<reference evidence="2" key="2">
    <citation type="submission" date="2022-01" db="EMBL/GenBank/DDBJ databases">
        <authorList>
            <person name="Yamashiro T."/>
            <person name="Shiraishi A."/>
            <person name="Satake H."/>
            <person name="Nakayama K."/>
        </authorList>
    </citation>
    <scope>NUCLEOTIDE SEQUENCE</scope>
</reference>
<feature type="region of interest" description="Disordered" evidence="1">
    <location>
        <begin position="1"/>
        <end position="37"/>
    </location>
</feature>
<evidence type="ECO:0008006" key="4">
    <source>
        <dbReference type="Google" id="ProtNLM"/>
    </source>
</evidence>
<reference evidence="2" key="1">
    <citation type="journal article" date="2022" name="Int. J. Mol. Sci.">
        <title>Draft Genome of Tanacetum Coccineum: Genomic Comparison of Closely Related Tanacetum-Family Plants.</title>
        <authorList>
            <person name="Yamashiro T."/>
            <person name="Shiraishi A."/>
            <person name="Nakayama K."/>
            <person name="Satake H."/>
        </authorList>
    </citation>
    <scope>NUCLEOTIDE SEQUENCE</scope>
</reference>
<evidence type="ECO:0000313" key="3">
    <source>
        <dbReference type="Proteomes" id="UP001151760"/>
    </source>
</evidence>
<dbReference type="Gene3D" id="1.20.5.340">
    <property type="match status" value="1"/>
</dbReference>
<proteinExistence type="predicted"/>
<evidence type="ECO:0000256" key="1">
    <source>
        <dbReference type="SAM" id="MobiDB-lite"/>
    </source>
</evidence>
<dbReference type="EMBL" id="BQNB010015903">
    <property type="protein sequence ID" value="GJT45454.1"/>
    <property type="molecule type" value="Genomic_DNA"/>
</dbReference>
<evidence type="ECO:0000313" key="2">
    <source>
        <dbReference type="EMBL" id="GJT45454.1"/>
    </source>
</evidence>